<evidence type="ECO:0000259" key="28">
    <source>
        <dbReference type="PROSITE" id="PS51332"/>
    </source>
</evidence>
<feature type="binding site" evidence="23">
    <location>
        <begin position="758"/>
        <end position="762"/>
    </location>
    <ligand>
        <name>methylcob(III)alamin</name>
        <dbReference type="ChEBI" id="CHEBI:28115"/>
    </ligand>
</feature>
<evidence type="ECO:0000256" key="21">
    <source>
        <dbReference type="PIRNR" id="PIRNR000381"/>
    </source>
</evidence>
<evidence type="ECO:0000256" key="12">
    <source>
        <dbReference type="ARBA" id="ARBA00022691"/>
    </source>
</evidence>
<evidence type="ECO:0000256" key="5">
    <source>
        <dbReference type="ARBA" id="ARBA00010398"/>
    </source>
</evidence>
<dbReference type="PROSITE" id="PS51332">
    <property type="entry name" value="B12_BINDING"/>
    <property type="match status" value="1"/>
</dbReference>
<dbReference type="InterPro" id="IPR036724">
    <property type="entry name" value="Cobalamin-bd_sf"/>
</dbReference>
<dbReference type="SUPFAM" id="SSF52242">
    <property type="entry name" value="Cobalamin (vitamin B12)-binding domain"/>
    <property type="match status" value="1"/>
</dbReference>
<dbReference type="NCBIfam" id="NF007024">
    <property type="entry name" value="PRK09490.1"/>
    <property type="match status" value="1"/>
</dbReference>
<feature type="domain" description="B12-binding" evidence="28">
    <location>
        <begin position="748"/>
        <end position="883"/>
    </location>
</feature>
<feature type="domain" description="Hcy-binding" evidence="25">
    <location>
        <begin position="6"/>
        <end position="326"/>
    </location>
</feature>
<dbReference type="PROSITE" id="PS51337">
    <property type="entry name" value="B12_BINDING_NTER"/>
    <property type="match status" value="1"/>
</dbReference>
<evidence type="ECO:0000259" key="29">
    <source>
        <dbReference type="PROSITE" id="PS51337"/>
    </source>
</evidence>
<dbReference type="EMBL" id="LVJN01000021">
    <property type="protein sequence ID" value="OSM00367.1"/>
    <property type="molecule type" value="Genomic_DNA"/>
</dbReference>
<comment type="catalytic activity">
    <reaction evidence="1 21">
        <text>(6S)-5-methyl-5,6,7,8-tetrahydrofolate + L-homocysteine = (6S)-5,6,7,8-tetrahydrofolate + L-methionine</text>
        <dbReference type="Rhea" id="RHEA:11172"/>
        <dbReference type="ChEBI" id="CHEBI:18608"/>
        <dbReference type="ChEBI" id="CHEBI:57453"/>
        <dbReference type="ChEBI" id="CHEBI:57844"/>
        <dbReference type="ChEBI" id="CHEBI:58199"/>
        <dbReference type="EC" id="2.1.1.13"/>
    </reaction>
</comment>
<evidence type="ECO:0000256" key="10">
    <source>
        <dbReference type="ARBA" id="ARBA00022628"/>
    </source>
</evidence>
<evidence type="ECO:0000259" key="25">
    <source>
        <dbReference type="PROSITE" id="PS50970"/>
    </source>
</evidence>
<comment type="caution">
    <text evidence="30">The sequence shown here is derived from an EMBL/GenBank/DDBJ whole genome shotgun (WGS) entry which is preliminary data.</text>
</comment>
<dbReference type="FunFam" id="3.20.20.20:FF:000002">
    <property type="entry name" value="Methionine synthase"/>
    <property type="match status" value="1"/>
</dbReference>
<feature type="binding site" evidence="23">
    <location>
        <position position="949"/>
    </location>
    <ligand>
        <name>S-adenosyl-L-methionine</name>
        <dbReference type="ChEBI" id="CHEBI:59789"/>
    </ligand>
</feature>
<evidence type="ECO:0000256" key="15">
    <source>
        <dbReference type="ARBA" id="ARBA00022833"/>
    </source>
</evidence>
<keyword evidence="9 21" id="KW-0028">Amino-acid biosynthesis</keyword>
<feature type="binding site" description="axial binding residue" evidence="22">
    <location>
        <position position="761"/>
    </location>
    <ligand>
        <name>methylcob(III)alamin</name>
        <dbReference type="ChEBI" id="CHEBI:28115"/>
    </ligand>
    <ligandPart>
        <name>Co</name>
        <dbReference type="ChEBI" id="CHEBI:27638"/>
    </ligandPart>
</feature>
<evidence type="ECO:0000256" key="8">
    <source>
        <dbReference type="ARBA" id="ARBA00022603"/>
    </source>
</evidence>
<reference evidence="30 31" key="1">
    <citation type="journal article" date="2016" name="BMC Genomics">
        <title>Combined genomic and structural analyses of a cultured magnetotactic bacterium reveals its niche adaptation to a dynamic environment.</title>
        <authorList>
            <person name="Araujo A.C."/>
            <person name="Morillo V."/>
            <person name="Cypriano J."/>
            <person name="Teixeira L.C."/>
            <person name="Leao P."/>
            <person name="Lyra S."/>
            <person name="Almeida L.G."/>
            <person name="Bazylinski D.A."/>
            <person name="Vasconcellos A.T."/>
            <person name="Abreu F."/>
            <person name="Lins U."/>
        </authorList>
    </citation>
    <scope>NUCLEOTIDE SEQUENCE [LARGE SCALE GENOMIC DNA]</scope>
    <source>
        <strain evidence="30 31">IT-1</strain>
    </source>
</reference>
<feature type="binding site" evidence="22 24">
    <location>
        <position position="248"/>
    </location>
    <ligand>
        <name>Zn(2+)</name>
        <dbReference type="ChEBI" id="CHEBI:29105"/>
    </ligand>
</feature>
<feature type="domain" description="AdoMet activation" evidence="27">
    <location>
        <begin position="899"/>
        <end position="1228"/>
    </location>
</feature>
<sequence length="1228" mass="134366">MSANRTDAFYALLDRRIVILDGAMGTMIQRHNLTEADFRGDRFTDHPQDLKGANDLLTLTRPDVIRNIHTAYLEAGADIVETNTFNANATSLADYNLQPLAYELNKAGAELARQACDAVEAKDPTRACFVAGSIGPTNRTASISPDVNNPGYRNIDFDALRADYRTAVEGLLDGGSDLLLVETIFDTLNAKAALFAIREVLEERGVDVPLLISVTITDNSGRTLTGQTVEAFWRSVAHSRPAVVGMNCAFGADLMKPHLQTLSRIANVRVSAHPNAGLPNEFGAYDETPEIMGKKIRGFAEEGLINIIGGCCGTSPDHIRAIAQEVKDVAPRKIPEIPMMGRYSGLEQLEIGPDSLFVNVGERTNVAGSAKFARLIREERYDEALEVARQQVENGAQIVDINMDDAMLDAEAAMGTFLNLVAAEPEISRVPLMVDSSKWNVIENGLKRIQGKAIINSISLKEGEAPFLEQAGLAQRYGAAVVVMAFDETGQADTYERRIEICKRAYDLLREKLDFDPTDIIFDPNIFAVATGIEGHNRYAIDFIEAVRWIKKNLPGALISGGVSNVSFSFRGNNPVREAMHSVFLYHAVKAGMDMGIVNAGQLGVYEDIPAELRERVEDVILDRREDATDRLLEVADTYRDSGAKSEVQTQAWREGSVEERLKHALIKGVTEFVEADVEEARQAADHPLSVVEGPLMAGMNAVGDLFGAGKMFLPQVVKSARVMKQAVAVLVPFIEEANASLGGGSSQGKILLATVKGDVHDIGKNIVKVVLQCNNYEVIDLGVMVPTEQILDAAQKENVDIIGLSGLITPSLEHMVDIAQQMEKRGMTQPLLIGGATTSAAHTAVKIAPVCGFPVAHVKDASRGVGVAAALLSANQRDGFVADLKQQQEKLRENVSQNRARKPLLSLEEARKRAPAIDWAAYTPATPPKLGLHAMGDYNLATLRDYIDWSPFFHTWEMRGTYPAIFEDPQRGEEAKKLYDDAQKLLDQLIEEKSIIAHAVVGLFPAEGRGEDFVIFADDQRNAELLTFHGLRQQRDAGADAACYALGDFIAPASSGKKDYVGFFAVTAGHGVKARVKQFQEAGDDYNAIMTEALADRLAEALAERVHQRVRQEYWGYAAEETLSPADLIAEKYVGIRPAPGYPACPEHTEKAKIFQLLATPKTTQMYLTESYAMTPAASVCGFYIAHPEARYFSVGRISDEQVADYAQRKGMSEEEARRWLAPNLEE</sequence>
<dbReference type="Proteomes" id="UP000194003">
    <property type="component" value="Unassembled WGS sequence"/>
</dbReference>
<dbReference type="EC" id="2.1.1.13" evidence="6 20"/>
<dbReference type="GO" id="GO:0050667">
    <property type="term" value="P:homocysteine metabolic process"/>
    <property type="evidence" value="ECO:0007669"/>
    <property type="project" value="TreeGrafter"/>
</dbReference>
<name>A0A1Y2JZN2_9PROT</name>
<keyword evidence="17 21" id="KW-0170">Cobalt</keyword>
<dbReference type="PROSITE" id="PS50974">
    <property type="entry name" value="ADOMET_ACTIVATION"/>
    <property type="match status" value="1"/>
</dbReference>
<keyword evidence="11 21" id="KW-0808">Transferase</keyword>
<dbReference type="InterPro" id="IPR011005">
    <property type="entry name" value="Dihydropteroate_synth-like_sf"/>
</dbReference>
<dbReference type="InterPro" id="IPR004223">
    <property type="entry name" value="VitB12-dep_Met_synth_activ_dom"/>
</dbReference>
<feature type="binding site" evidence="23">
    <location>
        <position position="806"/>
    </location>
    <ligand>
        <name>methylcob(III)alamin</name>
        <dbReference type="ChEBI" id="CHEBI:28115"/>
    </ligand>
</feature>
<evidence type="ECO:0000256" key="6">
    <source>
        <dbReference type="ARBA" id="ARBA00012032"/>
    </source>
</evidence>
<evidence type="ECO:0000256" key="3">
    <source>
        <dbReference type="ARBA" id="ARBA00001956"/>
    </source>
</evidence>
<dbReference type="GO" id="GO:0046653">
    <property type="term" value="P:tetrahydrofolate metabolic process"/>
    <property type="evidence" value="ECO:0007669"/>
    <property type="project" value="TreeGrafter"/>
</dbReference>
<dbReference type="CDD" id="cd02069">
    <property type="entry name" value="methionine_synthase_B12_BD"/>
    <property type="match status" value="1"/>
</dbReference>
<feature type="binding site" evidence="22 24">
    <location>
        <position position="312"/>
    </location>
    <ligand>
        <name>Zn(2+)</name>
        <dbReference type="ChEBI" id="CHEBI:29105"/>
    </ligand>
</feature>
<keyword evidence="14" id="KW-0677">Repeat</keyword>
<gene>
    <name evidence="30" type="primary">metH</name>
    <name evidence="30" type="ORF">MAIT1_00868</name>
</gene>
<evidence type="ECO:0000256" key="19">
    <source>
        <dbReference type="ARBA" id="ARBA00031040"/>
    </source>
</evidence>
<dbReference type="RefSeq" id="WP_085446992.1">
    <property type="nucleotide sequence ID" value="NZ_LVJN01000021.1"/>
</dbReference>
<feature type="binding site" evidence="22 24">
    <location>
        <position position="311"/>
    </location>
    <ligand>
        <name>Zn(2+)</name>
        <dbReference type="ChEBI" id="CHEBI:29105"/>
    </ligand>
</feature>
<dbReference type="InterPro" id="IPR037010">
    <property type="entry name" value="VitB12-dep_Met_synth_activ_sf"/>
</dbReference>
<dbReference type="Gene3D" id="3.20.20.20">
    <property type="entry name" value="Dihydropteroate synthase-like"/>
    <property type="match status" value="1"/>
</dbReference>
<evidence type="ECO:0000256" key="11">
    <source>
        <dbReference type="ARBA" id="ARBA00022679"/>
    </source>
</evidence>
<feature type="domain" description="Pterin-binding" evidence="26">
    <location>
        <begin position="357"/>
        <end position="618"/>
    </location>
</feature>
<dbReference type="Pfam" id="PF00809">
    <property type="entry name" value="Pterin_bind"/>
    <property type="match status" value="1"/>
</dbReference>
<dbReference type="PANTHER" id="PTHR45833">
    <property type="entry name" value="METHIONINE SYNTHASE"/>
    <property type="match status" value="1"/>
</dbReference>
<feature type="binding site" evidence="23">
    <location>
        <position position="1138"/>
    </location>
    <ligand>
        <name>S-adenosyl-L-methionine</name>
        <dbReference type="ChEBI" id="CHEBI:59789"/>
    </ligand>
</feature>
<evidence type="ECO:0000259" key="27">
    <source>
        <dbReference type="PROSITE" id="PS50974"/>
    </source>
</evidence>
<dbReference type="PIRSF" id="PIRSF000381">
    <property type="entry name" value="MetH"/>
    <property type="match status" value="1"/>
</dbReference>
<comment type="cofactor">
    <cofactor evidence="2 21 24">
        <name>Zn(2+)</name>
        <dbReference type="ChEBI" id="CHEBI:29105"/>
    </cofactor>
</comment>
<dbReference type="InterPro" id="IPR011822">
    <property type="entry name" value="MetH"/>
</dbReference>
<proteinExistence type="inferred from homology"/>
<organism evidence="30 31">
    <name type="scientific">Magnetofaba australis IT-1</name>
    <dbReference type="NCBI Taxonomy" id="1434232"/>
    <lineage>
        <taxon>Bacteria</taxon>
        <taxon>Pseudomonadati</taxon>
        <taxon>Pseudomonadota</taxon>
        <taxon>Magnetococcia</taxon>
        <taxon>Magnetococcales</taxon>
        <taxon>Magnetococcaceae</taxon>
        <taxon>Magnetofaba</taxon>
    </lineage>
</organism>
<feature type="binding site" evidence="23">
    <location>
        <position position="862"/>
    </location>
    <ligand>
        <name>methylcob(III)alamin</name>
        <dbReference type="ChEBI" id="CHEBI:28115"/>
    </ligand>
</feature>
<dbReference type="FunFam" id="3.20.20.330:FF:000001">
    <property type="entry name" value="Methionine synthase"/>
    <property type="match status" value="1"/>
</dbReference>
<dbReference type="PROSITE" id="PS50972">
    <property type="entry name" value="PTERIN_BINDING"/>
    <property type="match status" value="1"/>
</dbReference>
<dbReference type="InterPro" id="IPR036594">
    <property type="entry name" value="Meth_synthase_dom"/>
</dbReference>
<dbReference type="Pfam" id="PF02607">
    <property type="entry name" value="B12-binding_2"/>
    <property type="match status" value="1"/>
</dbReference>
<dbReference type="OrthoDB" id="9803687at2"/>
<keyword evidence="16 21" id="KW-0486">Methionine biosynthesis</keyword>
<dbReference type="Pfam" id="PF02965">
    <property type="entry name" value="Met_synt_B12"/>
    <property type="match status" value="1"/>
</dbReference>
<dbReference type="SUPFAM" id="SSF51717">
    <property type="entry name" value="Dihydropteroate synthetase-like"/>
    <property type="match status" value="1"/>
</dbReference>
<dbReference type="Gene3D" id="1.10.1240.10">
    <property type="entry name" value="Methionine synthase domain"/>
    <property type="match status" value="1"/>
</dbReference>
<comment type="similarity">
    <text evidence="5">Belongs to the vitamin-B12 dependent methionine synthase family.</text>
</comment>
<evidence type="ECO:0000256" key="22">
    <source>
        <dbReference type="PIRSR" id="PIRSR000381-1"/>
    </source>
</evidence>
<comment type="cofactor">
    <cofactor evidence="3 21 22">
        <name>methylcob(III)alamin</name>
        <dbReference type="ChEBI" id="CHEBI:28115"/>
    </cofactor>
</comment>
<dbReference type="GO" id="GO:0008705">
    <property type="term" value="F:methionine synthase activity"/>
    <property type="evidence" value="ECO:0007669"/>
    <property type="project" value="UniProtKB-UniRule"/>
</dbReference>
<dbReference type="InterPro" id="IPR003726">
    <property type="entry name" value="HCY_dom"/>
</dbReference>
<evidence type="ECO:0000313" key="31">
    <source>
        <dbReference type="Proteomes" id="UP000194003"/>
    </source>
</evidence>
<dbReference type="InterPro" id="IPR006158">
    <property type="entry name" value="Cobalamin-bd"/>
</dbReference>
<comment type="domain">
    <text evidence="21">Modular enzyme with four functionally distinct domains. The isolated Hcy-binding domain catalyzes methyl transfer from free methylcobalamin to homocysteine. The Hcy-binding domain in association with the pterin-binding domain catalyzes the methylation of cob(I)alamin by methyltetrahydrofolate and the methylation of homocysteine. The B12-binding domain binds the cofactor. The AdoMet activation domain binds S-adenosyl-L-methionine. Under aerobic conditions cob(I)alamin can be converted to inactive cob(II)alamin. Reductive methylation by S-adenosyl-L-methionine and flavodoxin regenerates methylcobalamin.</text>
</comment>
<keyword evidence="31" id="KW-1185">Reference proteome</keyword>
<dbReference type="InterPro" id="IPR050554">
    <property type="entry name" value="Met_Synthase/Corrinoid"/>
</dbReference>
<feature type="binding site" evidence="23">
    <location>
        <begin position="1193"/>
        <end position="1194"/>
    </location>
    <ligand>
        <name>S-adenosyl-L-methionine</name>
        <dbReference type="ChEBI" id="CHEBI:59789"/>
    </ligand>
</feature>
<dbReference type="GO" id="GO:0008270">
    <property type="term" value="F:zinc ion binding"/>
    <property type="evidence" value="ECO:0007669"/>
    <property type="project" value="UniProtKB-UniRule"/>
</dbReference>
<evidence type="ECO:0000256" key="7">
    <source>
        <dbReference type="ARBA" id="ARBA00013998"/>
    </source>
</evidence>
<keyword evidence="12 21" id="KW-0949">S-adenosyl-L-methionine</keyword>
<dbReference type="Pfam" id="PF02574">
    <property type="entry name" value="S-methyl_trans"/>
    <property type="match status" value="1"/>
</dbReference>
<dbReference type="SMART" id="SM01018">
    <property type="entry name" value="B12-binding_2"/>
    <property type="match status" value="1"/>
</dbReference>
<evidence type="ECO:0000256" key="20">
    <source>
        <dbReference type="NCBIfam" id="TIGR02082"/>
    </source>
</evidence>
<evidence type="ECO:0000256" key="4">
    <source>
        <dbReference type="ARBA" id="ARBA00005178"/>
    </source>
</evidence>
<accession>A0A1Y2JZN2</accession>
<evidence type="ECO:0000256" key="1">
    <source>
        <dbReference type="ARBA" id="ARBA00001700"/>
    </source>
</evidence>
<dbReference type="Gene3D" id="3.20.20.330">
    <property type="entry name" value="Homocysteine-binding-like domain"/>
    <property type="match status" value="1"/>
</dbReference>
<feature type="binding site" evidence="23">
    <location>
        <position position="810"/>
    </location>
    <ligand>
        <name>methylcob(III)alamin</name>
        <dbReference type="ChEBI" id="CHEBI:28115"/>
    </ligand>
</feature>
<dbReference type="SUPFAM" id="SSF47644">
    <property type="entry name" value="Methionine synthase domain"/>
    <property type="match status" value="1"/>
</dbReference>
<evidence type="ECO:0000256" key="13">
    <source>
        <dbReference type="ARBA" id="ARBA00022723"/>
    </source>
</evidence>
<dbReference type="UniPathway" id="UPA00051">
    <property type="reaction ID" value="UER00081"/>
</dbReference>
<dbReference type="InterPro" id="IPR036589">
    <property type="entry name" value="HCY_dom_sf"/>
</dbReference>
<dbReference type="Gene3D" id="3.10.196.10">
    <property type="entry name" value="Vitamin B12-dependent methionine synthase, activation domain"/>
    <property type="match status" value="1"/>
</dbReference>
<evidence type="ECO:0000256" key="9">
    <source>
        <dbReference type="ARBA" id="ARBA00022605"/>
    </source>
</evidence>
<dbReference type="InterPro" id="IPR000489">
    <property type="entry name" value="Pterin-binding_dom"/>
</dbReference>
<evidence type="ECO:0000256" key="16">
    <source>
        <dbReference type="ARBA" id="ARBA00023167"/>
    </source>
</evidence>
<evidence type="ECO:0000259" key="26">
    <source>
        <dbReference type="PROSITE" id="PS50972"/>
    </source>
</evidence>
<dbReference type="SUPFAM" id="SSF82282">
    <property type="entry name" value="Homocysteine S-methyltransferase"/>
    <property type="match status" value="1"/>
</dbReference>
<evidence type="ECO:0000256" key="18">
    <source>
        <dbReference type="ARBA" id="ARBA00025552"/>
    </source>
</evidence>
<dbReference type="Pfam" id="PF02310">
    <property type="entry name" value="B12-binding"/>
    <property type="match status" value="1"/>
</dbReference>
<keyword evidence="10 21" id="KW-0846">Cobalamin</keyword>
<evidence type="ECO:0000256" key="24">
    <source>
        <dbReference type="PROSITE-ProRule" id="PRU00333"/>
    </source>
</evidence>
<dbReference type="GO" id="GO:0005829">
    <property type="term" value="C:cytosol"/>
    <property type="evidence" value="ECO:0007669"/>
    <property type="project" value="TreeGrafter"/>
</dbReference>
<protein>
    <recommendedName>
        <fullName evidence="7 20">Methionine synthase</fullName>
        <ecNumber evidence="6 20">2.1.1.13</ecNumber>
    </recommendedName>
    <alternativeName>
        <fullName evidence="19 21">5-methyltetrahydrofolate--homocysteine methyltransferase</fullName>
    </alternativeName>
</protein>
<dbReference type="PROSITE" id="PS50970">
    <property type="entry name" value="HCY"/>
    <property type="match status" value="1"/>
</dbReference>
<dbReference type="GO" id="GO:0032259">
    <property type="term" value="P:methylation"/>
    <property type="evidence" value="ECO:0007669"/>
    <property type="project" value="UniProtKB-KW"/>
</dbReference>
<dbReference type="STRING" id="1434232.MAIT1_00868"/>
<dbReference type="NCBIfam" id="TIGR02082">
    <property type="entry name" value="metH"/>
    <property type="match status" value="1"/>
</dbReference>
<dbReference type="CDD" id="cd00740">
    <property type="entry name" value="MeTr"/>
    <property type="match status" value="1"/>
</dbReference>
<dbReference type="GO" id="GO:0031419">
    <property type="term" value="F:cobalamin binding"/>
    <property type="evidence" value="ECO:0007669"/>
    <property type="project" value="UniProtKB-UniRule"/>
</dbReference>
<dbReference type="InterPro" id="IPR003759">
    <property type="entry name" value="Cbl-bd_cap"/>
</dbReference>
<feature type="domain" description="B12-binding N-terminal" evidence="29">
    <location>
        <begin position="649"/>
        <end position="743"/>
    </location>
</feature>
<comment type="pathway">
    <text evidence="4 21">Amino-acid biosynthesis; L-methionine biosynthesis via de novo pathway; L-methionine from L-homocysteine (MetH route): step 1/1.</text>
</comment>
<evidence type="ECO:0000256" key="23">
    <source>
        <dbReference type="PIRSR" id="PIRSR000381-2"/>
    </source>
</evidence>
<dbReference type="InterPro" id="IPR033706">
    <property type="entry name" value="Met_synthase_B12-bd"/>
</dbReference>
<keyword evidence="15 21" id="KW-0862">Zinc</keyword>
<evidence type="ECO:0000256" key="14">
    <source>
        <dbReference type="ARBA" id="ARBA00022737"/>
    </source>
</evidence>
<dbReference type="Gene3D" id="3.40.50.280">
    <property type="entry name" value="Cobalamin-binding domain"/>
    <property type="match status" value="1"/>
</dbReference>
<keyword evidence="13 21" id="KW-0479">Metal-binding</keyword>
<evidence type="ECO:0000313" key="30">
    <source>
        <dbReference type="EMBL" id="OSM00367.1"/>
    </source>
</evidence>
<dbReference type="FunFam" id="1.10.1240.10:FF:000001">
    <property type="entry name" value="Methionine synthase"/>
    <property type="match status" value="1"/>
</dbReference>
<dbReference type="AlphaFoldDB" id="A0A1Y2JZN2"/>
<evidence type="ECO:0000256" key="17">
    <source>
        <dbReference type="ARBA" id="ARBA00023285"/>
    </source>
</evidence>
<keyword evidence="8 21" id="KW-0489">Methyltransferase</keyword>
<comment type="function">
    <text evidence="18 21">Catalyzes the transfer of a methyl group from methyl-cobalamin to homocysteine, yielding enzyme-bound cob(I)alamin and methionine. Subsequently, remethylates the cofactor using methyltetrahydrofolate.</text>
</comment>
<dbReference type="SUPFAM" id="SSF56507">
    <property type="entry name" value="Methionine synthase activation domain-like"/>
    <property type="match status" value="1"/>
</dbReference>
<evidence type="ECO:0000256" key="2">
    <source>
        <dbReference type="ARBA" id="ARBA00001947"/>
    </source>
</evidence>
<feature type="binding site" evidence="23">
    <location>
        <position position="693"/>
    </location>
    <ligand>
        <name>methylcob(III)alamin</name>
        <dbReference type="ChEBI" id="CHEBI:28115"/>
    </ligand>
</feature>
<dbReference type="Gene3D" id="1.10.288.10">
    <property type="entry name" value="Cobalamin-dependent Methionine Synthase, domain 2"/>
    <property type="match status" value="1"/>
</dbReference>
<dbReference type="PANTHER" id="PTHR45833:SF1">
    <property type="entry name" value="METHIONINE SYNTHASE"/>
    <property type="match status" value="1"/>
</dbReference>